<dbReference type="Proteomes" id="UP000460558">
    <property type="component" value="Unassembled WGS sequence"/>
</dbReference>
<reference evidence="1 2" key="1">
    <citation type="submission" date="2019-06" db="EMBL/GenBank/DDBJ databases">
        <title>Comparative genomics and metabolomics analyses of clavulanic acid producing Streptomyces species provides insight into specialized metabolism and evolution of beta-lactam biosynthetic gene clusters.</title>
        <authorList>
            <person name="Moore M.A."/>
            <person name="Cruz-Morales P."/>
            <person name="Barona Gomez F."/>
            <person name="Kapil T."/>
        </authorList>
    </citation>
    <scope>NUCLEOTIDE SEQUENCE [LARGE SCALE GENOMIC DNA]</scope>
    <source>
        <strain evidence="1 2">T-272</strain>
    </source>
</reference>
<organism evidence="1 2">
    <name type="scientific">Streptomyces katsurahamanus</name>
    <dbReference type="NCBI Taxonomy" id="2577098"/>
    <lineage>
        <taxon>Bacteria</taxon>
        <taxon>Bacillati</taxon>
        <taxon>Actinomycetota</taxon>
        <taxon>Actinomycetes</taxon>
        <taxon>Kitasatosporales</taxon>
        <taxon>Streptomycetaceae</taxon>
        <taxon>Streptomyces</taxon>
    </lineage>
</organism>
<evidence type="ECO:0000313" key="1">
    <source>
        <dbReference type="EMBL" id="MQS39210.1"/>
    </source>
</evidence>
<sequence length="117" mass="13479">MRAEVDLWVEFSCDGERWTDGPMRATETAEDCEELRKIADAYASVLSQGVALFRPLPHWLRVNMGDQSGRPLATYVHQWDEETGRFRRGRSWLICDVPDACNSWQISSMVERLATML</sequence>
<proteinExistence type="predicted"/>
<comment type="caution">
    <text evidence="1">The sequence shown here is derived from an EMBL/GenBank/DDBJ whole genome shotgun (WGS) entry which is preliminary data.</text>
</comment>
<dbReference type="EMBL" id="VDEQ01000312">
    <property type="protein sequence ID" value="MQS39210.1"/>
    <property type="molecule type" value="Genomic_DNA"/>
</dbReference>
<evidence type="ECO:0000313" key="2">
    <source>
        <dbReference type="Proteomes" id="UP000460558"/>
    </source>
</evidence>
<protein>
    <submittedName>
        <fullName evidence="1">Uncharacterized protein</fullName>
    </submittedName>
</protein>
<name>A0ABW9P0W8_9ACTN</name>
<gene>
    <name evidence="1" type="ORF">FFZ77_27620</name>
</gene>
<dbReference type="RefSeq" id="WP_153486663.1">
    <property type="nucleotide sequence ID" value="NZ_VDEQ01000312.1"/>
</dbReference>
<accession>A0ABW9P0W8</accession>
<keyword evidence="2" id="KW-1185">Reference proteome</keyword>